<evidence type="ECO:0000256" key="1">
    <source>
        <dbReference type="SAM" id="MobiDB-lite"/>
    </source>
</evidence>
<keyword evidence="3" id="KW-1185">Reference proteome</keyword>
<evidence type="ECO:0000313" key="3">
    <source>
        <dbReference type="Proteomes" id="UP000054477"/>
    </source>
</evidence>
<dbReference type="Proteomes" id="UP000054477">
    <property type="component" value="Unassembled WGS sequence"/>
</dbReference>
<reference evidence="2 3" key="1">
    <citation type="submission" date="2014-04" db="EMBL/GenBank/DDBJ databases">
        <authorList>
            <consortium name="DOE Joint Genome Institute"/>
            <person name="Kuo A."/>
            <person name="Kohler A."/>
            <person name="Nagy L.G."/>
            <person name="Floudas D."/>
            <person name="Copeland A."/>
            <person name="Barry K.W."/>
            <person name="Cichocki N."/>
            <person name="Veneault-Fourrey C."/>
            <person name="LaButti K."/>
            <person name="Lindquist E.A."/>
            <person name="Lipzen A."/>
            <person name="Lundell T."/>
            <person name="Morin E."/>
            <person name="Murat C."/>
            <person name="Sun H."/>
            <person name="Tunlid A."/>
            <person name="Henrissat B."/>
            <person name="Grigoriev I.V."/>
            <person name="Hibbett D.S."/>
            <person name="Martin F."/>
            <person name="Nordberg H.P."/>
            <person name="Cantor M.N."/>
            <person name="Hua S.X."/>
        </authorList>
    </citation>
    <scope>NUCLEOTIDE SEQUENCE [LARGE SCALE GENOMIC DNA]</scope>
    <source>
        <strain evidence="2 3">LaAM-08-1</strain>
    </source>
</reference>
<proteinExistence type="predicted"/>
<dbReference type="AlphaFoldDB" id="A0A0C9X0U7"/>
<name>A0A0C9X0U7_9AGAR</name>
<protein>
    <submittedName>
        <fullName evidence="2">Uncharacterized protein</fullName>
    </submittedName>
</protein>
<evidence type="ECO:0000313" key="2">
    <source>
        <dbReference type="EMBL" id="KIK05710.1"/>
    </source>
</evidence>
<dbReference type="EMBL" id="KN838558">
    <property type="protein sequence ID" value="KIK05710.1"/>
    <property type="molecule type" value="Genomic_DNA"/>
</dbReference>
<sequence>MEVSKHPVELVEYSQQPYSSPESSTATLLPTGSWCWPNTNTIHKMASFYSRTFFVHHRGPRTVRLDGNGLLLDGWWTGKFQTSTVPSVIPLGSRRGRYGDGDGRRTGDGC</sequence>
<gene>
    <name evidence="2" type="ORF">K443DRAFT_674992</name>
</gene>
<feature type="region of interest" description="Disordered" evidence="1">
    <location>
        <begin position="91"/>
        <end position="110"/>
    </location>
</feature>
<organism evidence="2 3">
    <name type="scientific">Laccaria amethystina LaAM-08-1</name>
    <dbReference type="NCBI Taxonomy" id="1095629"/>
    <lineage>
        <taxon>Eukaryota</taxon>
        <taxon>Fungi</taxon>
        <taxon>Dikarya</taxon>
        <taxon>Basidiomycota</taxon>
        <taxon>Agaricomycotina</taxon>
        <taxon>Agaricomycetes</taxon>
        <taxon>Agaricomycetidae</taxon>
        <taxon>Agaricales</taxon>
        <taxon>Agaricineae</taxon>
        <taxon>Hydnangiaceae</taxon>
        <taxon>Laccaria</taxon>
    </lineage>
</organism>
<reference evidence="3" key="2">
    <citation type="submission" date="2015-01" db="EMBL/GenBank/DDBJ databases">
        <title>Evolutionary Origins and Diversification of the Mycorrhizal Mutualists.</title>
        <authorList>
            <consortium name="DOE Joint Genome Institute"/>
            <consortium name="Mycorrhizal Genomics Consortium"/>
            <person name="Kohler A."/>
            <person name="Kuo A."/>
            <person name="Nagy L.G."/>
            <person name="Floudas D."/>
            <person name="Copeland A."/>
            <person name="Barry K.W."/>
            <person name="Cichocki N."/>
            <person name="Veneault-Fourrey C."/>
            <person name="LaButti K."/>
            <person name="Lindquist E.A."/>
            <person name="Lipzen A."/>
            <person name="Lundell T."/>
            <person name="Morin E."/>
            <person name="Murat C."/>
            <person name="Riley R."/>
            <person name="Ohm R."/>
            <person name="Sun H."/>
            <person name="Tunlid A."/>
            <person name="Henrissat B."/>
            <person name="Grigoriev I.V."/>
            <person name="Hibbett D.S."/>
            <person name="Martin F."/>
        </authorList>
    </citation>
    <scope>NUCLEOTIDE SEQUENCE [LARGE SCALE GENOMIC DNA]</scope>
    <source>
        <strain evidence="3">LaAM-08-1</strain>
    </source>
</reference>
<feature type="compositionally biased region" description="Basic and acidic residues" evidence="1">
    <location>
        <begin position="97"/>
        <end position="110"/>
    </location>
</feature>
<accession>A0A0C9X0U7</accession>
<dbReference type="HOGENOM" id="CLU_2171474_0_0_1"/>